<dbReference type="GO" id="GO:0005829">
    <property type="term" value="C:cytosol"/>
    <property type="evidence" value="ECO:0007669"/>
    <property type="project" value="TreeGrafter"/>
</dbReference>
<evidence type="ECO:0000256" key="3">
    <source>
        <dbReference type="ARBA" id="ARBA00022676"/>
    </source>
</evidence>
<dbReference type="SUPFAM" id="SSF54680">
    <property type="entry name" value="Pyrimidine nucleoside phosphorylase C-terminal domain"/>
    <property type="match status" value="1"/>
</dbReference>
<sequence length="350" mass="36979">MGDKASLILAPIVAACGVYNPMVSGRGLGHTGGTLDKLESIPGYNTHPDNSLFRRTVKEVGCAVIGQTEDLAPADKLFYSVRDVTATIESVPLITASILSKKLAAGLDGLVMDVKTGNGAFANNLGFANEIAKTIIHVSNNFGVRTSVFITDMNQPLGRTVGNALEVREAVNYLTGVDRDPRLHDVVISIASEMLAIGGLAETKKEGIKKVNEVLDNGKAAESFGKMVLTLGGPANFLEEVKSYLPEAPVIKPIPSEHTGFVSGINTRNVGLAVVELGGGRKNATDGIDHSVGLSQVVGISEKIEAAQPLALVHAQNEDQANQTIETIRNSYSISDSNVEPNPIILYLLN</sequence>
<evidence type="ECO:0000256" key="1">
    <source>
        <dbReference type="ARBA" id="ARBA00006915"/>
    </source>
</evidence>
<evidence type="ECO:0000256" key="2">
    <source>
        <dbReference type="ARBA" id="ARBA00011738"/>
    </source>
</evidence>
<dbReference type="PANTHER" id="PTHR10515:SF0">
    <property type="entry name" value="THYMIDINE PHOSPHORYLASE"/>
    <property type="match status" value="1"/>
</dbReference>
<dbReference type="InterPro" id="IPR036566">
    <property type="entry name" value="PYNP-like_C_sf"/>
</dbReference>
<evidence type="ECO:0000259" key="5">
    <source>
        <dbReference type="SMART" id="SM00941"/>
    </source>
</evidence>
<dbReference type="SMART" id="SM00941">
    <property type="entry name" value="PYNP_C"/>
    <property type="match status" value="1"/>
</dbReference>
<dbReference type="GO" id="GO:0006213">
    <property type="term" value="P:pyrimidine nucleoside metabolic process"/>
    <property type="evidence" value="ECO:0007669"/>
    <property type="project" value="InterPro"/>
</dbReference>
<dbReference type="InterPro" id="IPR035902">
    <property type="entry name" value="Nuc_phospho_transferase"/>
</dbReference>
<dbReference type="GO" id="GO:0009032">
    <property type="term" value="F:thymidine phosphorylase activity"/>
    <property type="evidence" value="ECO:0007669"/>
    <property type="project" value="UniProtKB-EC"/>
</dbReference>
<dbReference type="PROSITE" id="PS51257">
    <property type="entry name" value="PROKAR_LIPOPROTEIN"/>
    <property type="match status" value="1"/>
</dbReference>
<dbReference type="PROSITE" id="PS00647">
    <property type="entry name" value="THYMID_PHOSPHORYLASE"/>
    <property type="match status" value="1"/>
</dbReference>
<protein>
    <submittedName>
        <fullName evidence="6">Thymidine phosphorylase (DeoA)</fullName>
        <ecNumber evidence="6">2.4.2.4</ecNumber>
    </submittedName>
</protein>
<keyword evidence="4 6" id="KW-0808">Transferase</keyword>
<organism evidence="6">
    <name type="scientific">uncultured marine thaumarchaeote KM3_52_B01</name>
    <dbReference type="NCBI Taxonomy" id="1456176"/>
    <lineage>
        <taxon>Archaea</taxon>
        <taxon>Nitrososphaerota</taxon>
        <taxon>environmental samples</taxon>
    </lineage>
</organism>
<evidence type="ECO:0000256" key="4">
    <source>
        <dbReference type="ARBA" id="ARBA00022679"/>
    </source>
</evidence>
<dbReference type="AlphaFoldDB" id="A0A075HAG4"/>
<dbReference type="Pfam" id="PF00591">
    <property type="entry name" value="Glycos_transf_3"/>
    <property type="match status" value="1"/>
</dbReference>
<dbReference type="InterPro" id="IPR000053">
    <property type="entry name" value="Thymidine/pyrmidine_PPase"/>
</dbReference>
<dbReference type="EMBL" id="KF900918">
    <property type="protein sequence ID" value="AIF11467.1"/>
    <property type="molecule type" value="Genomic_DNA"/>
</dbReference>
<dbReference type="PANTHER" id="PTHR10515">
    <property type="entry name" value="THYMIDINE PHOSPHORYLASE"/>
    <property type="match status" value="1"/>
</dbReference>
<dbReference type="GO" id="GO:0006206">
    <property type="term" value="P:pyrimidine nucleobase metabolic process"/>
    <property type="evidence" value="ECO:0007669"/>
    <property type="project" value="InterPro"/>
</dbReference>
<dbReference type="EC" id="2.4.2.4" evidence="6"/>
<dbReference type="Gene3D" id="3.90.1170.30">
    <property type="entry name" value="Pyrimidine nucleoside phosphorylase-like, C-terminal domain"/>
    <property type="match status" value="1"/>
</dbReference>
<dbReference type="NCBIfam" id="NF004490">
    <property type="entry name" value="PRK05820.1"/>
    <property type="match status" value="1"/>
</dbReference>
<dbReference type="InterPro" id="IPR017872">
    <property type="entry name" value="Pyrmidine_PPase_CS"/>
</dbReference>
<name>A0A075HAG4_9ARCH</name>
<feature type="domain" description="Pyrimidine nucleoside phosphorylase C-terminal" evidence="5">
    <location>
        <begin position="261"/>
        <end position="335"/>
    </location>
</feature>
<gene>
    <name evidence="6" type="primary">deoA</name>
</gene>
<dbReference type="SUPFAM" id="SSF52418">
    <property type="entry name" value="Nucleoside phosphorylase/phosphoribosyltransferase catalytic domain"/>
    <property type="match status" value="1"/>
</dbReference>
<comment type="subunit">
    <text evidence="2">Homodimer.</text>
</comment>
<dbReference type="InterPro" id="IPR013102">
    <property type="entry name" value="PYNP_C"/>
</dbReference>
<keyword evidence="3 6" id="KW-0328">Glycosyltransferase</keyword>
<dbReference type="Pfam" id="PF07831">
    <property type="entry name" value="PYNP_C"/>
    <property type="match status" value="1"/>
</dbReference>
<dbReference type="FunFam" id="3.40.1030.10:FF:000003">
    <property type="entry name" value="Pyrimidine-nucleoside phosphorylase"/>
    <property type="match status" value="1"/>
</dbReference>
<proteinExistence type="inferred from homology"/>
<dbReference type="GO" id="GO:0004645">
    <property type="term" value="F:1,4-alpha-oligoglucan phosphorylase activity"/>
    <property type="evidence" value="ECO:0007669"/>
    <property type="project" value="InterPro"/>
</dbReference>
<reference evidence="6" key="1">
    <citation type="journal article" date="2014" name="Genome Biol. Evol.">
        <title>Pangenome evidence for extensive interdomain horizontal transfer affecting lineage core and shell genes in uncultured planktonic thaumarchaeota and euryarchaeota.</title>
        <authorList>
            <person name="Deschamps P."/>
            <person name="Zivanovic Y."/>
            <person name="Moreira D."/>
            <person name="Rodriguez-Valera F."/>
            <person name="Lopez-Garcia P."/>
        </authorList>
    </citation>
    <scope>NUCLEOTIDE SEQUENCE</scope>
</reference>
<dbReference type="Gene3D" id="3.40.1030.10">
    <property type="entry name" value="Nucleoside phosphorylase/phosphoribosyltransferase catalytic domain"/>
    <property type="match status" value="1"/>
</dbReference>
<comment type="similarity">
    <text evidence="1">Belongs to the thymidine/pyrimidine-nucleoside phosphorylase family.</text>
</comment>
<evidence type="ECO:0000313" key="6">
    <source>
        <dbReference type="EMBL" id="AIF11467.1"/>
    </source>
</evidence>
<accession>A0A075HAG4</accession>
<dbReference type="InterPro" id="IPR000312">
    <property type="entry name" value="Glycosyl_Trfase_fam3"/>
</dbReference>